<feature type="compositionally biased region" description="Basic and acidic residues" evidence="3">
    <location>
        <begin position="124"/>
        <end position="133"/>
    </location>
</feature>
<feature type="compositionally biased region" description="Polar residues" evidence="3">
    <location>
        <begin position="114"/>
        <end position="123"/>
    </location>
</feature>
<gene>
    <name evidence="5" type="ORF">GSOID_T00006620001</name>
</gene>
<feature type="compositionally biased region" description="Basic and acidic residues" evidence="3">
    <location>
        <begin position="294"/>
        <end position="321"/>
    </location>
</feature>
<feature type="compositionally biased region" description="Basic and acidic residues" evidence="3">
    <location>
        <begin position="87"/>
        <end position="108"/>
    </location>
</feature>
<feature type="region of interest" description="Disordered" evidence="3">
    <location>
        <begin position="294"/>
        <end position="341"/>
    </location>
</feature>
<sequence length="341" mass="38472">MTDKTSVAATNNPWNRGPLRVKTPFELDDENTKRGRKRDSRGGKCPPKFNSKNQREFPVLGGQSGGSLGLLGQKDNCKEQESGSLKDTYKPELKEDSGVISQDEHMSQDGDAQESVSSVSSNDIKGELVHETAEASAANGAFPTKQELLDDDELDWDFDEMPEPEATRNTGFKSSRASSESSQPPNKKVRGSFNLSFTRRGSNRRNTYIAEVETDPKTLARREQQIEYGKVTDDYAAYSAEVAKADRVKGQPVTPRKDQVISRRNFDNQIRKWKKQIHFWRDIDRCIAIKSEHRLSKGASKRESPKKESVELPHSSKREELFPEPALHQCDGEDVKQEQKE</sequence>
<evidence type="ECO:0000256" key="1">
    <source>
        <dbReference type="ARBA" id="ARBA00006151"/>
    </source>
</evidence>
<organism evidence="5">
    <name type="scientific">Oikopleura dioica</name>
    <name type="common">Tunicate</name>
    <dbReference type="NCBI Taxonomy" id="34765"/>
    <lineage>
        <taxon>Eukaryota</taxon>
        <taxon>Metazoa</taxon>
        <taxon>Chordata</taxon>
        <taxon>Tunicata</taxon>
        <taxon>Appendicularia</taxon>
        <taxon>Copelata</taxon>
        <taxon>Oikopleuridae</taxon>
        <taxon>Oikopleura</taxon>
    </lineage>
</organism>
<evidence type="ECO:0000313" key="5">
    <source>
        <dbReference type="EMBL" id="CBY09088.1"/>
    </source>
</evidence>
<feature type="compositionally biased region" description="Basic and acidic residues" evidence="3">
    <location>
        <begin position="330"/>
        <end position="341"/>
    </location>
</feature>
<dbReference type="InterPro" id="IPR038294">
    <property type="entry name" value="SLBP_RNA_bind_sf"/>
</dbReference>
<evidence type="ECO:0000313" key="6">
    <source>
        <dbReference type="Proteomes" id="UP000001307"/>
    </source>
</evidence>
<dbReference type="GO" id="GO:0071204">
    <property type="term" value="C:histone pre-mRNA 3'end processing complex"/>
    <property type="evidence" value="ECO:0007669"/>
    <property type="project" value="TreeGrafter"/>
</dbReference>
<dbReference type="InterPro" id="IPR026502">
    <property type="entry name" value="SLBP1/SLBP2"/>
</dbReference>
<dbReference type="Pfam" id="PF15247">
    <property type="entry name" value="SLBP_RNA_bind"/>
    <property type="match status" value="1"/>
</dbReference>
<dbReference type="Gene3D" id="1.10.8.1120">
    <property type="entry name" value="Histone RNA hairpin-binding protein RNA-binding domain"/>
    <property type="match status" value="1"/>
</dbReference>
<name>E4XBW3_OIKDI</name>
<dbReference type="GO" id="GO:0051028">
    <property type="term" value="P:mRNA transport"/>
    <property type="evidence" value="ECO:0007669"/>
    <property type="project" value="TreeGrafter"/>
</dbReference>
<dbReference type="OrthoDB" id="265795at2759"/>
<evidence type="ECO:0000259" key="4">
    <source>
        <dbReference type="Pfam" id="PF15247"/>
    </source>
</evidence>
<keyword evidence="6" id="KW-1185">Reference proteome</keyword>
<dbReference type="InParanoid" id="E4XBW3"/>
<feature type="compositionally biased region" description="Acidic residues" evidence="3">
    <location>
        <begin position="149"/>
        <end position="163"/>
    </location>
</feature>
<dbReference type="GO" id="GO:0006398">
    <property type="term" value="P:mRNA 3'-end processing by stem-loop binding and cleavage"/>
    <property type="evidence" value="ECO:0007669"/>
    <property type="project" value="TreeGrafter"/>
</dbReference>
<reference evidence="5" key="1">
    <citation type="journal article" date="2010" name="Science">
        <title>Plasticity of animal genome architecture unmasked by rapid evolution of a pelagic tunicate.</title>
        <authorList>
            <person name="Denoeud F."/>
            <person name="Henriet S."/>
            <person name="Mungpakdee S."/>
            <person name="Aury J.M."/>
            <person name="Da Silva C."/>
            <person name="Brinkmann H."/>
            <person name="Mikhaleva J."/>
            <person name="Olsen L.C."/>
            <person name="Jubin C."/>
            <person name="Canestro C."/>
            <person name="Bouquet J.M."/>
            <person name="Danks G."/>
            <person name="Poulain J."/>
            <person name="Campsteijn C."/>
            <person name="Adamski M."/>
            <person name="Cross I."/>
            <person name="Yadetie F."/>
            <person name="Muffato M."/>
            <person name="Louis A."/>
            <person name="Butcher S."/>
            <person name="Tsagkogeorga G."/>
            <person name="Konrad A."/>
            <person name="Singh S."/>
            <person name="Jensen M.F."/>
            <person name="Cong E.H."/>
            <person name="Eikeseth-Otteraa H."/>
            <person name="Noel B."/>
            <person name="Anthouard V."/>
            <person name="Porcel B.M."/>
            <person name="Kachouri-Lafond R."/>
            <person name="Nishino A."/>
            <person name="Ugolini M."/>
            <person name="Chourrout P."/>
            <person name="Nishida H."/>
            <person name="Aasland R."/>
            <person name="Huzurbazar S."/>
            <person name="Westhof E."/>
            <person name="Delsuc F."/>
            <person name="Lehrach H."/>
            <person name="Reinhardt R."/>
            <person name="Weissenbach J."/>
            <person name="Roy S.W."/>
            <person name="Artiguenave F."/>
            <person name="Postlethwait J.H."/>
            <person name="Manak J.R."/>
            <person name="Thompson E.M."/>
            <person name="Jaillon O."/>
            <person name="Du Pasquier L."/>
            <person name="Boudinot P."/>
            <person name="Liberles D.A."/>
            <person name="Volff J.N."/>
            <person name="Philippe H."/>
            <person name="Lenhard B."/>
            <person name="Roest Crollius H."/>
            <person name="Wincker P."/>
            <person name="Chourrout D."/>
        </authorList>
    </citation>
    <scope>NUCLEOTIDE SEQUENCE [LARGE SCALE GENOMIC DNA]</scope>
</reference>
<protein>
    <recommendedName>
        <fullName evidence="4">Histone RNA hairpin-binding protein RNA-binding domain-containing protein</fullName>
    </recommendedName>
</protein>
<dbReference type="GO" id="GO:0071207">
    <property type="term" value="F:histone pre-mRNA stem-loop binding"/>
    <property type="evidence" value="ECO:0007669"/>
    <property type="project" value="TreeGrafter"/>
</dbReference>
<dbReference type="GO" id="GO:0005737">
    <property type="term" value="C:cytoplasm"/>
    <property type="evidence" value="ECO:0007669"/>
    <property type="project" value="TreeGrafter"/>
</dbReference>
<keyword evidence="2" id="KW-0694">RNA-binding</keyword>
<dbReference type="AlphaFoldDB" id="E4XBW3"/>
<dbReference type="GO" id="GO:0003729">
    <property type="term" value="F:mRNA binding"/>
    <property type="evidence" value="ECO:0007669"/>
    <property type="project" value="InterPro"/>
</dbReference>
<proteinExistence type="inferred from homology"/>
<comment type="similarity">
    <text evidence="1">Belongs to the SLBP family.</text>
</comment>
<dbReference type="PANTHER" id="PTHR17408">
    <property type="entry name" value="HISTONE RNA HAIRPIN-BINDING PROTEIN"/>
    <property type="match status" value="1"/>
</dbReference>
<accession>E4XBW3</accession>
<dbReference type="EMBL" id="FN653034">
    <property type="protein sequence ID" value="CBY09088.1"/>
    <property type="molecule type" value="Genomic_DNA"/>
</dbReference>
<dbReference type="PANTHER" id="PTHR17408:SF0">
    <property type="entry name" value="HISTONE RNA HAIRPIN-BINDING PROTEIN"/>
    <property type="match status" value="1"/>
</dbReference>
<feature type="compositionally biased region" description="Polar residues" evidence="3">
    <location>
        <begin position="1"/>
        <end position="14"/>
    </location>
</feature>
<feature type="domain" description="Histone RNA hairpin-binding protein RNA-binding" evidence="4">
    <location>
        <begin position="214"/>
        <end position="281"/>
    </location>
</feature>
<evidence type="ECO:0000256" key="3">
    <source>
        <dbReference type="SAM" id="MobiDB-lite"/>
    </source>
</evidence>
<evidence type="ECO:0000256" key="2">
    <source>
        <dbReference type="ARBA" id="ARBA00022884"/>
    </source>
</evidence>
<feature type="compositionally biased region" description="Polar residues" evidence="3">
    <location>
        <begin position="193"/>
        <end position="206"/>
    </location>
</feature>
<dbReference type="InterPro" id="IPR029344">
    <property type="entry name" value="SLBP_RNA_bind"/>
</dbReference>
<dbReference type="Proteomes" id="UP000001307">
    <property type="component" value="Unassembled WGS sequence"/>
</dbReference>
<feature type="region of interest" description="Disordered" evidence="3">
    <location>
        <begin position="1"/>
        <end position="206"/>
    </location>
</feature>